<evidence type="ECO:0000313" key="3">
    <source>
        <dbReference type="EMBL" id="TWH75927.1"/>
    </source>
</evidence>
<dbReference type="EMBL" id="VLKG01000004">
    <property type="protein sequence ID" value="TWH75927.1"/>
    <property type="molecule type" value="Genomic_DNA"/>
</dbReference>
<comment type="caution">
    <text evidence="3">The sequence shown here is derived from an EMBL/GenBank/DDBJ whole genome shotgun (WGS) entry which is preliminary data.</text>
</comment>
<proteinExistence type="inferred from homology"/>
<keyword evidence="4" id="KW-1185">Reference proteome</keyword>
<name>A0A562IY86_9GAMM</name>
<dbReference type="Pfam" id="PF12974">
    <property type="entry name" value="Phosphonate-bd"/>
    <property type="match status" value="1"/>
</dbReference>
<accession>A0A562IY86</accession>
<organism evidence="3 4">
    <name type="scientific">Azomonas agilis</name>
    <dbReference type="NCBI Taxonomy" id="116849"/>
    <lineage>
        <taxon>Bacteria</taxon>
        <taxon>Pseudomonadati</taxon>
        <taxon>Pseudomonadota</taxon>
        <taxon>Gammaproteobacteria</taxon>
        <taxon>Pseudomonadales</taxon>
        <taxon>Pseudomonadaceae</taxon>
        <taxon>Azomonas</taxon>
    </lineage>
</organism>
<protein>
    <submittedName>
        <fullName evidence="3">Sulfonate transport system substrate-binding protein</fullName>
    </submittedName>
</protein>
<dbReference type="Gene3D" id="3.40.190.10">
    <property type="entry name" value="Periplasmic binding protein-like II"/>
    <property type="match status" value="2"/>
</dbReference>
<gene>
    <name evidence="3" type="ORF">LX59_01437</name>
</gene>
<dbReference type="InterPro" id="IPR001638">
    <property type="entry name" value="Solute-binding_3/MltF_N"/>
</dbReference>
<evidence type="ECO:0000259" key="2">
    <source>
        <dbReference type="SMART" id="SM00062"/>
    </source>
</evidence>
<evidence type="ECO:0000256" key="1">
    <source>
        <dbReference type="ARBA" id="ARBA00010742"/>
    </source>
</evidence>
<reference evidence="3 4" key="1">
    <citation type="submission" date="2019-07" db="EMBL/GenBank/DDBJ databases">
        <title>Genomic Encyclopedia of Type Strains, Phase I: the one thousand microbial genomes (KMG-I) project.</title>
        <authorList>
            <person name="Kyrpides N."/>
        </authorList>
    </citation>
    <scope>NUCLEOTIDE SEQUENCE [LARGE SCALE GENOMIC DNA]</scope>
    <source>
        <strain evidence="3 4">DSM 375</strain>
    </source>
</reference>
<sequence length="376" mass="40894">MQHSLITYELEAKDFFAFKWEFLMMRLSKAYYMRWRYRYLTLALCTALAGCSDTDTPAKTNTQQRDWSQLTLRLGDQSKILFTVAEAAGTLKDTPYRIEWANFQGAAPLFEALRAGAVDLAPAGDTPVLAAATGATPLKIIASRSGTGRSIAILVPENSPIHSLKDLEGRNVVVSSARGSIAQYLLIRALAQAGVDEQKVNVGFVLPTDALAAFNAGQIEAWATFGIYQAFAEEAGARVLIHGEGINSGLGFITAADSALADPSKRCALSDVLVRLSQAFDWAQKHPEEYAQIFATANSVPLNVSKRLRSWGDEIVRPVTDQDVQTLQDVDDLFVAKGIFPHAINTQLLADKNIFSEQGPECSGLTQPTNLSTTGY</sequence>
<evidence type="ECO:0000313" key="4">
    <source>
        <dbReference type="Proteomes" id="UP000319627"/>
    </source>
</evidence>
<dbReference type="PANTHER" id="PTHR30024:SF48">
    <property type="entry name" value="ABC TRANSPORTER SUBSTRATE-BINDING PROTEIN"/>
    <property type="match status" value="1"/>
</dbReference>
<dbReference type="PANTHER" id="PTHR30024">
    <property type="entry name" value="ALIPHATIC SULFONATES-BINDING PROTEIN-RELATED"/>
    <property type="match status" value="1"/>
</dbReference>
<dbReference type="SMART" id="SM00062">
    <property type="entry name" value="PBPb"/>
    <property type="match status" value="1"/>
</dbReference>
<feature type="domain" description="Solute-binding protein family 3/N-terminal" evidence="2">
    <location>
        <begin position="71"/>
        <end position="283"/>
    </location>
</feature>
<dbReference type="Proteomes" id="UP000319627">
    <property type="component" value="Unassembled WGS sequence"/>
</dbReference>
<dbReference type="SUPFAM" id="SSF53850">
    <property type="entry name" value="Periplasmic binding protein-like II"/>
    <property type="match status" value="1"/>
</dbReference>
<dbReference type="CDD" id="cd13558">
    <property type="entry name" value="PBP2_SsuA_like_2"/>
    <property type="match status" value="1"/>
</dbReference>
<comment type="similarity">
    <text evidence="1">Belongs to the bacterial solute-binding protein SsuA/TauA family.</text>
</comment>
<dbReference type="AlphaFoldDB" id="A0A562IY86"/>